<evidence type="ECO:0000256" key="2">
    <source>
        <dbReference type="ARBA" id="ARBA00023015"/>
    </source>
</evidence>
<evidence type="ECO:0000259" key="6">
    <source>
        <dbReference type="PROSITE" id="PS51119"/>
    </source>
</evidence>
<dbReference type="PROSITE" id="PS51119">
    <property type="entry name" value="TAFH"/>
    <property type="match status" value="1"/>
</dbReference>
<keyword evidence="2" id="KW-0805">Transcription regulation</keyword>
<keyword evidence="3" id="KW-0804">Transcription</keyword>
<dbReference type="AlphaFoldDB" id="A0A914V199"/>
<dbReference type="InterPro" id="IPR011333">
    <property type="entry name" value="SKP1/BTB/POZ_sf"/>
</dbReference>
<name>A0A914V199_9BILA</name>
<organism evidence="7 8">
    <name type="scientific">Plectus sambesii</name>
    <dbReference type="NCBI Taxonomy" id="2011161"/>
    <lineage>
        <taxon>Eukaryota</taxon>
        <taxon>Metazoa</taxon>
        <taxon>Ecdysozoa</taxon>
        <taxon>Nematoda</taxon>
        <taxon>Chromadorea</taxon>
        <taxon>Plectida</taxon>
        <taxon>Plectina</taxon>
        <taxon>Plectoidea</taxon>
        <taxon>Plectidae</taxon>
        <taxon>Plectus</taxon>
    </lineage>
</organism>
<evidence type="ECO:0000313" key="7">
    <source>
        <dbReference type="Proteomes" id="UP000887566"/>
    </source>
</evidence>
<evidence type="ECO:0000256" key="4">
    <source>
        <dbReference type="ARBA" id="ARBA00023242"/>
    </source>
</evidence>
<evidence type="ECO:0000256" key="5">
    <source>
        <dbReference type="SAM" id="MobiDB-lite"/>
    </source>
</evidence>
<dbReference type="WBParaSite" id="PSAMB.scaffold1438size31543.g13057.t1">
    <property type="protein sequence ID" value="PSAMB.scaffold1438size31543.g13057.t1"/>
    <property type="gene ID" value="PSAMB.scaffold1438size31543.g13057"/>
</dbReference>
<dbReference type="Proteomes" id="UP000887566">
    <property type="component" value="Unplaced"/>
</dbReference>
<keyword evidence="4" id="KW-0539">Nucleus</keyword>
<evidence type="ECO:0000256" key="3">
    <source>
        <dbReference type="ARBA" id="ARBA00023163"/>
    </source>
</evidence>
<reference evidence="8" key="1">
    <citation type="submission" date="2022-11" db="UniProtKB">
        <authorList>
            <consortium name="WormBaseParasite"/>
        </authorList>
    </citation>
    <scope>IDENTIFICATION</scope>
</reference>
<feature type="region of interest" description="Disordered" evidence="5">
    <location>
        <begin position="275"/>
        <end position="322"/>
    </location>
</feature>
<dbReference type="GO" id="GO:0006351">
    <property type="term" value="P:DNA-templated transcription"/>
    <property type="evidence" value="ECO:0007669"/>
    <property type="project" value="InterPro"/>
</dbReference>
<keyword evidence="7" id="KW-1185">Reference proteome</keyword>
<evidence type="ECO:0000313" key="8">
    <source>
        <dbReference type="WBParaSite" id="PSAMB.scaffold1438size31543.g13057.t1"/>
    </source>
</evidence>
<accession>A0A914V199</accession>
<dbReference type="SUPFAM" id="SSF158553">
    <property type="entry name" value="TAFH domain-like"/>
    <property type="match status" value="1"/>
</dbReference>
<sequence length="539" mass="61779">MYTGEDQEDDIAPEPEWIVKIVNLLGGLLNLPLHQDPFNLNKDTADRIQRLVLALLDGELSPEAFILEMRMAFRFVPLYRPTPHWVPLFQVCVPVIRQMLQADATQRTSLLAQLIASSETSQEQSFKDHAQDLVELQQQRNEWQKPERPQPPKRSSSLLYLFSAHDKSAPSQFPVSSSLYAPQSQQNIFSSQHSNTNGSTTDLNSRHEVPICRATLPRNPSETTVQQQFPQQQQQATVQEKQQKLQQLHSWVESQAQHQLQAQPQLQLQPQPQLQPLAQPQQQRQEQFQLLQSQQQRQFAPQGQYHQPKLQSQQQQQQQKNQLQQQDPVVSLTRASSQLQLILAEQREIYVRASRIAELSPYFARNWLEDSNIPPGQRPLMLDDTYENVLEMLRCIIPCELNGYELKPITVCNFPTLVRMADKYSISRLMARCEEFVIQDFKREKVEEATVLTMLKTAASARQFSKEALAEIIGRAATFDIAVLKSANLLSLPPNVSNALHFAKHDYAMNGPEKSVKFDDTYTDSKFVPCAKVDKQLLQ</sequence>
<protein>
    <submittedName>
        <fullName evidence="8">TAFH domain-containing protein</fullName>
    </submittedName>
</protein>
<feature type="domain" description="TAFH" evidence="6">
    <location>
        <begin position="15"/>
        <end position="119"/>
    </location>
</feature>
<dbReference type="Gene3D" id="1.20.120.1110">
    <property type="entry name" value="TAFH/NHR1 domain"/>
    <property type="match status" value="1"/>
</dbReference>
<dbReference type="Gene3D" id="3.30.710.10">
    <property type="entry name" value="Potassium Channel Kv1.1, Chain A"/>
    <property type="match status" value="1"/>
</dbReference>
<proteinExistence type="predicted"/>
<evidence type="ECO:0000256" key="1">
    <source>
        <dbReference type="ARBA" id="ARBA00004123"/>
    </source>
</evidence>
<dbReference type="InterPro" id="IPR003894">
    <property type="entry name" value="TAFH_NHR1"/>
</dbReference>
<dbReference type="GO" id="GO:0005634">
    <property type="term" value="C:nucleus"/>
    <property type="evidence" value="ECO:0007669"/>
    <property type="project" value="UniProtKB-SubCell"/>
</dbReference>
<dbReference type="InterPro" id="IPR037249">
    <property type="entry name" value="TAFH/NHR1_dom_sf"/>
</dbReference>
<comment type="subcellular location">
    <subcellularLocation>
        <location evidence="1">Nucleus</location>
    </subcellularLocation>
</comment>